<accession>A0A2P2NXK4</accession>
<organism evidence="1">
    <name type="scientific">Rhizophora mucronata</name>
    <name type="common">Asiatic mangrove</name>
    <dbReference type="NCBI Taxonomy" id="61149"/>
    <lineage>
        <taxon>Eukaryota</taxon>
        <taxon>Viridiplantae</taxon>
        <taxon>Streptophyta</taxon>
        <taxon>Embryophyta</taxon>
        <taxon>Tracheophyta</taxon>
        <taxon>Spermatophyta</taxon>
        <taxon>Magnoliopsida</taxon>
        <taxon>eudicotyledons</taxon>
        <taxon>Gunneridae</taxon>
        <taxon>Pentapetalae</taxon>
        <taxon>rosids</taxon>
        <taxon>fabids</taxon>
        <taxon>Malpighiales</taxon>
        <taxon>Rhizophoraceae</taxon>
        <taxon>Rhizophora</taxon>
    </lineage>
</organism>
<protein>
    <submittedName>
        <fullName evidence="1">Uncharacterized protein</fullName>
    </submittedName>
</protein>
<evidence type="ECO:0000313" key="1">
    <source>
        <dbReference type="EMBL" id="MBX47247.1"/>
    </source>
</evidence>
<dbReference type="AlphaFoldDB" id="A0A2P2NXK4"/>
<proteinExistence type="predicted"/>
<sequence>MPVFNVNRYSVDLNWASSFGRAQELRCARKQRH</sequence>
<dbReference type="EMBL" id="GGEC01066763">
    <property type="protein sequence ID" value="MBX47247.1"/>
    <property type="molecule type" value="Transcribed_RNA"/>
</dbReference>
<name>A0A2P2NXK4_RHIMU</name>
<reference evidence="1" key="1">
    <citation type="submission" date="2018-02" db="EMBL/GenBank/DDBJ databases">
        <title>Rhizophora mucronata_Transcriptome.</title>
        <authorList>
            <person name="Meera S.P."/>
            <person name="Sreeshan A."/>
            <person name="Augustine A."/>
        </authorList>
    </citation>
    <scope>NUCLEOTIDE SEQUENCE</scope>
    <source>
        <tissue evidence="1">Leaf</tissue>
    </source>
</reference>